<feature type="compositionally biased region" description="Gly residues" evidence="1">
    <location>
        <begin position="59"/>
        <end position="69"/>
    </location>
</feature>
<gene>
    <name evidence="2" type="ORF">Vretimale_7690</name>
</gene>
<feature type="non-terminal residue" evidence="2">
    <location>
        <position position="1"/>
    </location>
</feature>
<organism evidence="2 3">
    <name type="scientific">Volvox reticuliferus</name>
    <dbReference type="NCBI Taxonomy" id="1737510"/>
    <lineage>
        <taxon>Eukaryota</taxon>
        <taxon>Viridiplantae</taxon>
        <taxon>Chlorophyta</taxon>
        <taxon>core chlorophytes</taxon>
        <taxon>Chlorophyceae</taxon>
        <taxon>CS clade</taxon>
        <taxon>Chlamydomonadales</taxon>
        <taxon>Volvocaceae</taxon>
        <taxon>Volvox</taxon>
    </lineage>
</organism>
<evidence type="ECO:0000313" key="2">
    <source>
        <dbReference type="EMBL" id="GIM02866.1"/>
    </source>
</evidence>
<dbReference type="AlphaFoldDB" id="A0A8J4G9X5"/>
<protein>
    <submittedName>
        <fullName evidence="2">Uncharacterized protein</fullName>
    </submittedName>
</protein>
<proteinExistence type="predicted"/>
<reference evidence="2" key="1">
    <citation type="journal article" date="2021" name="Proc. Natl. Acad. Sci. U.S.A.">
        <title>Three genomes in the algal genus Volvox reveal the fate of a haploid sex-determining region after a transition to homothallism.</title>
        <authorList>
            <person name="Yamamoto K."/>
            <person name="Hamaji T."/>
            <person name="Kawai-Toyooka H."/>
            <person name="Matsuzaki R."/>
            <person name="Takahashi F."/>
            <person name="Nishimura Y."/>
            <person name="Kawachi M."/>
            <person name="Noguchi H."/>
            <person name="Minakuchi Y."/>
            <person name="Umen J.G."/>
            <person name="Toyoda A."/>
            <person name="Nozaki H."/>
        </authorList>
    </citation>
    <scope>NUCLEOTIDE SEQUENCE</scope>
    <source>
        <strain evidence="2">NIES-3785</strain>
    </source>
</reference>
<evidence type="ECO:0000313" key="3">
    <source>
        <dbReference type="Proteomes" id="UP000722791"/>
    </source>
</evidence>
<dbReference type="Proteomes" id="UP000722791">
    <property type="component" value="Unassembled WGS sequence"/>
</dbReference>
<feature type="region of interest" description="Disordered" evidence="1">
    <location>
        <begin position="48"/>
        <end position="69"/>
    </location>
</feature>
<accession>A0A8J4G9X5</accession>
<name>A0A8J4G9X5_9CHLO</name>
<sequence>STTCNLLILGCGGGGRSVSRRPMYVIASTTLSATGAMAKASKRSQCPNSCSGRVTQGRSSGGLMRGLGGSGRSGRAEGVLWSWLVAAAGRSRAVGGGGTSSCFCSSAVVQVAMQTRRARGLPGVMSVR</sequence>
<evidence type="ECO:0000256" key="1">
    <source>
        <dbReference type="SAM" id="MobiDB-lite"/>
    </source>
</evidence>
<dbReference type="EMBL" id="BNCQ01000012">
    <property type="protein sequence ID" value="GIM02866.1"/>
    <property type="molecule type" value="Genomic_DNA"/>
</dbReference>
<comment type="caution">
    <text evidence="2">The sequence shown here is derived from an EMBL/GenBank/DDBJ whole genome shotgun (WGS) entry which is preliminary data.</text>
</comment>